<dbReference type="GO" id="GO:0004497">
    <property type="term" value="F:monooxygenase activity"/>
    <property type="evidence" value="ECO:0007669"/>
    <property type="project" value="UniProtKB-KW"/>
</dbReference>
<dbReference type="InterPro" id="IPR001128">
    <property type="entry name" value="Cyt_P450"/>
</dbReference>
<comment type="caution">
    <text evidence="8">The sequence shown here is derived from an EMBL/GenBank/DDBJ whole genome shotgun (WGS) entry which is preliminary data.</text>
</comment>
<proteinExistence type="inferred from homology"/>
<evidence type="ECO:0000256" key="7">
    <source>
        <dbReference type="PIRSR" id="PIRSR602401-1"/>
    </source>
</evidence>
<comment type="cofactor">
    <cofactor evidence="7">
        <name>heme</name>
        <dbReference type="ChEBI" id="CHEBI:30413"/>
    </cofactor>
</comment>
<keyword evidence="5 7" id="KW-0408">Iron</keyword>
<evidence type="ECO:0000256" key="3">
    <source>
        <dbReference type="ARBA" id="ARBA00022723"/>
    </source>
</evidence>
<evidence type="ECO:0000313" key="9">
    <source>
        <dbReference type="Proteomes" id="UP000229681"/>
    </source>
</evidence>
<evidence type="ECO:0000256" key="4">
    <source>
        <dbReference type="ARBA" id="ARBA00023002"/>
    </source>
</evidence>
<comment type="similarity">
    <text evidence="1">Belongs to the cytochrome P450 family.</text>
</comment>
<evidence type="ECO:0000256" key="6">
    <source>
        <dbReference type="ARBA" id="ARBA00023033"/>
    </source>
</evidence>
<dbReference type="PRINTS" id="PR00385">
    <property type="entry name" value="P450"/>
</dbReference>
<dbReference type="InterPro" id="IPR050196">
    <property type="entry name" value="Cytochrome_P450_Monoox"/>
</dbReference>
<organism evidence="8 9">
    <name type="scientific">Candidatus Thermofonsia Clade 1 bacterium</name>
    <dbReference type="NCBI Taxonomy" id="2364210"/>
    <lineage>
        <taxon>Bacteria</taxon>
        <taxon>Bacillati</taxon>
        <taxon>Chloroflexota</taxon>
        <taxon>Candidatus Thermofontia</taxon>
        <taxon>Candidatus Thermofonsia Clade 1</taxon>
    </lineage>
</organism>
<evidence type="ECO:0000256" key="1">
    <source>
        <dbReference type="ARBA" id="ARBA00010617"/>
    </source>
</evidence>
<evidence type="ECO:0000256" key="5">
    <source>
        <dbReference type="ARBA" id="ARBA00023004"/>
    </source>
</evidence>
<accession>A0A2M8PDX7</accession>
<sequence length="453" mass="51652">MALQNLAVGYRSPLLIKAIRDISRKGLLQFFHDLWREYGDLVRVQIGSNVLYLVIHPDYVQHINVTQRAKYAKTDTYEGLRRLLLGNGLVTSEGALWRRQRRLLAPFFTPRSIEQFLPIFIDEAQRTRKRWEQLAAHGEPIEMIGEMMTLTARIVLRTLFSLSDESEMRDTAQDVGYLLNFVTQLQLQPLQAPLWLPTARNRAYRQALARVNAFIGQLIAKRRALPVEAYPNDLLSKLMLARDEETGEAIPDALIRDEAMTIYFAGHETTARALAFAWYALAAEPEVTAKLHAEIDRTLGSGEPTVETLKQMPYTLQVLKETLRLYPSAPIYGRDAVEDDEIGGVPIKRGASLSLVPFCTHRHPEFWDDPLRFDPERFTPEREAARHPYAFHPFAAGQRICIGNNFSLLEMHVLLSMLAAQFAPRRQPGHQLELELFGTLGSRTGAWMQIVPR</sequence>
<dbReference type="GO" id="GO:0020037">
    <property type="term" value="F:heme binding"/>
    <property type="evidence" value="ECO:0007669"/>
    <property type="project" value="InterPro"/>
</dbReference>
<dbReference type="EMBL" id="PGTM01000116">
    <property type="protein sequence ID" value="PJF35738.1"/>
    <property type="molecule type" value="Genomic_DNA"/>
</dbReference>
<dbReference type="AlphaFoldDB" id="A0A2M8PDX7"/>
<dbReference type="InterPro" id="IPR002401">
    <property type="entry name" value="Cyt_P450_E_grp-I"/>
</dbReference>
<dbReference type="SUPFAM" id="SSF48264">
    <property type="entry name" value="Cytochrome P450"/>
    <property type="match status" value="1"/>
</dbReference>
<dbReference type="GO" id="GO:0005506">
    <property type="term" value="F:iron ion binding"/>
    <property type="evidence" value="ECO:0007669"/>
    <property type="project" value="InterPro"/>
</dbReference>
<dbReference type="GO" id="GO:0016705">
    <property type="term" value="F:oxidoreductase activity, acting on paired donors, with incorporation or reduction of molecular oxygen"/>
    <property type="evidence" value="ECO:0007669"/>
    <property type="project" value="InterPro"/>
</dbReference>
<evidence type="ECO:0000313" key="8">
    <source>
        <dbReference type="EMBL" id="PJF35738.1"/>
    </source>
</evidence>
<name>A0A2M8PDX7_9CHLR</name>
<reference evidence="8 9" key="1">
    <citation type="submission" date="2017-11" db="EMBL/GenBank/DDBJ databases">
        <title>Evolution of Phototrophy in the Chloroflexi Phylum Driven by Horizontal Gene Transfer.</title>
        <authorList>
            <person name="Ward L.M."/>
            <person name="Hemp J."/>
            <person name="Shih P.M."/>
            <person name="Mcglynn S.E."/>
            <person name="Fischer W."/>
        </authorList>
    </citation>
    <scope>NUCLEOTIDE SEQUENCE [LARGE SCALE GENOMIC DNA]</scope>
    <source>
        <strain evidence="8">JP3_13</strain>
    </source>
</reference>
<feature type="binding site" description="axial binding residue" evidence="7">
    <location>
        <position position="401"/>
    </location>
    <ligand>
        <name>heme</name>
        <dbReference type="ChEBI" id="CHEBI:30413"/>
    </ligand>
    <ligandPart>
        <name>Fe</name>
        <dbReference type="ChEBI" id="CHEBI:18248"/>
    </ligandPart>
</feature>
<protein>
    <submittedName>
        <fullName evidence="8">Cytochrome P450</fullName>
    </submittedName>
</protein>
<dbReference type="InterPro" id="IPR036396">
    <property type="entry name" value="Cyt_P450_sf"/>
</dbReference>
<keyword evidence="6" id="KW-0503">Monooxygenase</keyword>
<evidence type="ECO:0000256" key="2">
    <source>
        <dbReference type="ARBA" id="ARBA00022617"/>
    </source>
</evidence>
<dbReference type="Pfam" id="PF00067">
    <property type="entry name" value="p450"/>
    <property type="match status" value="1"/>
</dbReference>
<dbReference type="PANTHER" id="PTHR24291:SF50">
    <property type="entry name" value="BIFUNCTIONAL ALBAFLAVENONE MONOOXYGENASE_TERPENE SYNTHASE"/>
    <property type="match status" value="1"/>
</dbReference>
<keyword evidence="4" id="KW-0560">Oxidoreductase</keyword>
<dbReference type="Gene3D" id="1.10.630.10">
    <property type="entry name" value="Cytochrome P450"/>
    <property type="match status" value="1"/>
</dbReference>
<gene>
    <name evidence="8" type="ORF">CUN49_09070</name>
</gene>
<dbReference type="PRINTS" id="PR00463">
    <property type="entry name" value="EP450I"/>
</dbReference>
<keyword evidence="3 7" id="KW-0479">Metal-binding</keyword>
<dbReference type="CDD" id="cd20620">
    <property type="entry name" value="CYP132-like"/>
    <property type="match status" value="1"/>
</dbReference>
<keyword evidence="2 7" id="KW-0349">Heme</keyword>
<dbReference type="PANTHER" id="PTHR24291">
    <property type="entry name" value="CYTOCHROME P450 FAMILY 4"/>
    <property type="match status" value="1"/>
</dbReference>
<dbReference type="Proteomes" id="UP000229681">
    <property type="component" value="Unassembled WGS sequence"/>
</dbReference>